<keyword evidence="1" id="KW-0472">Membrane</keyword>
<accession>A0A9P9FNG5</accession>
<comment type="caution">
    <text evidence="2">The sequence shown here is derived from an EMBL/GenBank/DDBJ whole genome shotgun (WGS) entry which is preliminary data.</text>
</comment>
<dbReference type="Proteomes" id="UP000738349">
    <property type="component" value="Unassembled WGS sequence"/>
</dbReference>
<evidence type="ECO:0000313" key="2">
    <source>
        <dbReference type="EMBL" id="KAH7170596.1"/>
    </source>
</evidence>
<feature type="transmembrane region" description="Helical" evidence="1">
    <location>
        <begin position="90"/>
        <end position="109"/>
    </location>
</feature>
<keyword evidence="1" id="KW-1133">Transmembrane helix</keyword>
<dbReference type="AlphaFoldDB" id="A0A9P9FNG5"/>
<keyword evidence="3" id="KW-1185">Reference proteome</keyword>
<sequence length="207" mass="23420">MHRRMCWISHRHNHPGIKTSYRSISPPSRPNVIARSYRWIRGALQDSLRQSAVVSTDAKPIAVLLSSLGQRCGSKRMPPSTSSRNVPSSFFFLPLFALSLLFVHGGRGGKSLNLQRRRRRTTGALYLLFLCPRAGSWRVHSTEDHFSTAGFIFSHQSERSQSWCQFRQSRSLQWLGSPCVTLSLCSLRGTISFSDGNGDTDRPWVRT</sequence>
<reference evidence="2" key="1">
    <citation type="journal article" date="2021" name="Nat. Commun.">
        <title>Genetic determinants of endophytism in the Arabidopsis root mycobiome.</title>
        <authorList>
            <person name="Mesny F."/>
            <person name="Miyauchi S."/>
            <person name="Thiergart T."/>
            <person name="Pickel B."/>
            <person name="Atanasova L."/>
            <person name="Karlsson M."/>
            <person name="Huettel B."/>
            <person name="Barry K.W."/>
            <person name="Haridas S."/>
            <person name="Chen C."/>
            <person name="Bauer D."/>
            <person name="Andreopoulos W."/>
            <person name="Pangilinan J."/>
            <person name="LaButti K."/>
            <person name="Riley R."/>
            <person name="Lipzen A."/>
            <person name="Clum A."/>
            <person name="Drula E."/>
            <person name="Henrissat B."/>
            <person name="Kohler A."/>
            <person name="Grigoriev I.V."/>
            <person name="Martin F.M."/>
            <person name="Hacquard S."/>
        </authorList>
    </citation>
    <scope>NUCLEOTIDE SEQUENCE</scope>
    <source>
        <strain evidence="2">MPI-CAGE-AT-0147</strain>
    </source>
</reference>
<name>A0A9P9FNG5_9HYPO</name>
<protein>
    <submittedName>
        <fullName evidence="2">Uncharacterized protein</fullName>
    </submittedName>
</protein>
<evidence type="ECO:0000313" key="3">
    <source>
        <dbReference type="Proteomes" id="UP000738349"/>
    </source>
</evidence>
<keyword evidence="1" id="KW-0812">Transmembrane</keyword>
<organism evidence="2 3">
    <name type="scientific">Dactylonectria macrodidyma</name>
    <dbReference type="NCBI Taxonomy" id="307937"/>
    <lineage>
        <taxon>Eukaryota</taxon>
        <taxon>Fungi</taxon>
        <taxon>Dikarya</taxon>
        <taxon>Ascomycota</taxon>
        <taxon>Pezizomycotina</taxon>
        <taxon>Sordariomycetes</taxon>
        <taxon>Hypocreomycetidae</taxon>
        <taxon>Hypocreales</taxon>
        <taxon>Nectriaceae</taxon>
        <taxon>Dactylonectria</taxon>
    </lineage>
</organism>
<proteinExistence type="predicted"/>
<gene>
    <name evidence="2" type="ORF">EDB81DRAFT_171648</name>
</gene>
<evidence type="ECO:0000256" key="1">
    <source>
        <dbReference type="SAM" id="Phobius"/>
    </source>
</evidence>
<dbReference type="EMBL" id="JAGMUV010000002">
    <property type="protein sequence ID" value="KAH7170596.1"/>
    <property type="molecule type" value="Genomic_DNA"/>
</dbReference>